<organism evidence="6 7">
    <name type="scientific">Teredinibacter turnerae (strain ATCC 39867 / T7901)</name>
    <dbReference type="NCBI Taxonomy" id="377629"/>
    <lineage>
        <taxon>Bacteria</taxon>
        <taxon>Pseudomonadati</taxon>
        <taxon>Pseudomonadota</taxon>
        <taxon>Gammaproteobacteria</taxon>
        <taxon>Cellvibrionales</taxon>
        <taxon>Cellvibrionaceae</taxon>
        <taxon>Teredinibacter</taxon>
    </lineage>
</organism>
<evidence type="ECO:0000259" key="5">
    <source>
        <dbReference type="PROSITE" id="PS01124"/>
    </source>
</evidence>
<dbReference type="PRINTS" id="PR00032">
    <property type="entry name" value="HTHARAC"/>
</dbReference>
<name>C5BK64_TERTT</name>
<gene>
    <name evidence="6" type="ordered locus">TERTU_2310</name>
</gene>
<dbReference type="Proteomes" id="UP000009080">
    <property type="component" value="Chromosome"/>
</dbReference>
<dbReference type="InterPro" id="IPR018060">
    <property type="entry name" value="HTH_AraC"/>
</dbReference>
<dbReference type="GO" id="GO:0043565">
    <property type="term" value="F:sequence-specific DNA binding"/>
    <property type="evidence" value="ECO:0007669"/>
    <property type="project" value="InterPro"/>
</dbReference>
<keyword evidence="3" id="KW-0804">Transcription</keyword>
<dbReference type="InterPro" id="IPR020449">
    <property type="entry name" value="Tscrpt_reg_AraC-type_HTH"/>
</dbReference>
<dbReference type="HOGENOM" id="CLU_679589_0_0_6"/>
<dbReference type="RefSeq" id="WP_015819601.1">
    <property type="nucleotide sequence ID" value="NC_012997.1"/>
</dbReference>
<evidence type="ECO:0000313" key="7">
    <source>
        <dbReference type="Proteomes" id="UP000009080"/>
    </source>
</evidence>
<evidence type="ECO:0000313" key="6">
    <source>
        <dbReference type="EMBL" id="ACR13487.1"/>
    </source>
</evidence>
<proteinExistence type="predicted"/>
<keyword evidence="4" id="KW-1133">Transmembrane helix</keyword>
<dbReference type="PANTHER" id="PTHR43280:SF27">
    <property type="entry name" value="TRANSCRIPTIONAL REGULATOR MTLR"/>
    <property type="match status" value="1"/>
</dbReference>
<evidence type="ECO:0000256" key="4">
    <source>
        <dbReference type="SAM" id="Phobius"/>
    </source>
</evidence>
<feature type="domain" description="HTH araC/xylS-type" evidence="5">
    <location>
        <begin position="286"/>
        <end position="386"/>
    </location>
</feature>
<dbReference type="SMART" id="SM00342">
    <property type="entry name" value="HTH_ARAC"/>
    <property type="match status" value="1"/>
</dbReference>
<keyword evidence="1" id="KW-0805">Transcription regulation</keyword>
<accession>C5BK64</accession>
<keyword evidence="4" id="KW-0812">Transmembrane</keyword>
<dbReference type="InterPro" id="IPR009057">
    <property type="entry name" value="Homeodomain-like_sf"/>
</dbReference>
<dbReference type="EMBL" id="CP001614">
    <property type="protein sequence ID" value="ACR13487.1"/>
    <property type="molecule type" value="Genomic_DNA"/>
</dbReference>
<keyword evidence="2" id="KW-0238">DNA-binding</keyword>
<feature type="transmembrane region" description="Helical" evidence="4">
    <location>
        <begin position="217"/>
        <end position="241"/>
    </location>
</feature>
<dbReference type="Gene3D" id="1.10.10.60">
    <property type="entry name" value="Homeodomain-like"/>
    <property type="match status" value="2"/>
</dbReference>
<sequence>MKSRKLFICLAVLTFCAAAAFLLLSRLRVQLLPAMASDLPFSLVSSSDTSAGGQSEISVMSLQDHLVFKFELDAAFSYPYAAVGLVFKDNTRGNNLQDLTRFSKIAFKVQCSSATTLNLVLYTLDAESNNATRFENLRPSLVSFPCGARSTPVEIGLRSLVTQDWWLSEQGLPPTDTSYDLHRVYSISLVNSRQTPRSKPVRVEVDQLTLTGWDLHLLLMAVGCVFSGCALLLYTFLYAIVRSRLSSIETQPVFEVGSAQVEPDEVEHAVVVKHLQVTTKKDREKFAVLQYLATEYTRADLSLNQAISQLGINRTKLNSILREETGLTFSSYLNKLRLEEAARLLLKADGASIAEVAHSVGYNNASYFNRIFKTEYGCSPTTYRKRVNDNQTAHPLTD</sequence>
<dbReference type="AlphaFoldDB" id="C5BK64"/>
<evidence type="ECO:0000256" key="3">
    <source>
        <dbReference type="ARBA" id="ARBA00023163"/>
    </source>
</evidence>
<dbReference type="InterPro" id="IPR018062">
    <property type="entry name" value="HTH_AraC-typ_CS"/>
</dbReference>
<evidence type="ECO:0000256" key="1">
    <source>
        <dbReference type="ARBA" id="ARBA00023015"/>
    </source>
</evidence>
<dbReference type="KEGG" id="ttu:TERTU_2310"/>
<protein>
    <submittedName>
        <fullName evidence="6">Transcriptional regulator, AraC family</fullName>
    </submittedName>
</protein>
<dbReference type="eggNOG" id="COG2207">
    <property type="taxonomic scope" value="Bacteria"/>
</dbReference>
<dbReference type="PROSITE" id="PS00041">
    <property type="entry name" value="HTH_ARAC_FAMILY_1"/>
    <property type="match status" value="1"/>
</dbReference>
<dbReference type="OrthoDB" id="345413at2"/>
<reference evidence="6 7" key="1">
    <citation type="journal article" date="2009" name="PLoS ONE">
        <title>The complete genome of Teredinibacter turnerae T7901: an intracellular endosymbiont of marine wood-boring bivalves (shipworms).</title>
        <authorList>
            <person name="Yang J.C."/>
            <person name="Madupu R."/>
            <person name="Durkin A.S."/>
            <person name="Ekborg N.A."/>
            <person name="Pedamallu C.S."/>
            <person name="Hostetler J.B."/>
            <person name="Radune D."/>
            <person name="Toms B.S."/>
            <person name="Henrissat B."/>
            <person name="Coutinho P.M."/>
            <person name="Schwarz S."/>
            <person name="Field L."/>
            <person name="Trindade-Silva A.E."/>
            <person name="Soares C.A.G."/>
            <person name="Elshahawi S."/>
            <person name="Hanora A."/>
            <person name="Schmidt E.W."/>
            <person name="Haygood M.G."/>
            <person name="Posfai J."/>
            <person name="Benner J."/>
            <person name="Madinger C."/>
            <person name="Nove J."/>
            <person name="Anton B."/>
            <person name="Chaudhary K."/>
            <person name="Foster J."/>
            <person name="Holman A."/>
            <person name="Kumar S."/>
            <person name="Lessard P.A."/>
            <person name="Luyten Y.A."/>
            <person name="Slatko B."/>
            <person name="Wood N."/>
            <person name="Wu B."/>
            <person name="Teplitski M."/>
            <person name="Mougous J.D."/>
            <person name="Ward N."/>
            <person name="Eisen J.A."/>
            <person name="Badger J.H."/>
            <person name="Distel D.L."/>
        </authorList>
    </citation>
    <scope>NUCLEOTIDE SEQUENCE [LARGE SCALE GENOMIC DNA]</scope>
    <source>
        <strain evidence="7">ATCC 39867 / T7901</strain>
    </source>
</reference>
<evidence type="ECO:0000256" key="2">
    <source>
        <dbReference type="ARBA" id="ARBA00023125"/>
    </source>
</evidence>
<dbReference type="GO" id="GO:0003700">
    <property type="term" value="F:DNA-binding transcription factor activity"/>
    <property type="evidence" value="ECO:0007669"/>
    <property type="project" value="InterPro"/>
</dbReference>
<dbReference type="Pfam" id="PF12833">
    <property type="entry name" value="HTH_18"/>
    <property type="match status" value="1"/>
</dbReference>
<dbReference type="STRING" id="377629.TERTU_2310"/>
<dbReference type="PROSITE" id="PS01124">
    <property type="entry name" value="HTH_ARAC_FAMILY_2"/>
    <property type="match status" value="1"/>
</dbReference>
<keyword evidence="7" id="KW-1185">Reference proteome</keyword>
<dbReference type="SUPFAM" id="SSF46689">
    <property type="entry name" value="Homeodomain-like"/>
    <property type="match status" value="1"/>
</dbReference>
<keyword evidence="4" id="KW-0472">Membrane</keyword>
<dbReference type="PANTHER" id="PTHR43280">
    <property type="entry name" value="ARAC-FAMILY TRANSCRIPTIONAL REGULATOR"/>
    <property type="match status" value="1"/>
</dbReference>